<sequence length="72" mass="8002">MVLIFHLCTRGNGKLFAIIRNRERQDAWTFHKTLRAAPVTLCEGSSPVDGQVIADASGLRRLPSVPSDVKRK</sequence>
<comment type="caution">
    <text evidence="1">The sequence shown here is derived from an EMBL/GenBank/DDBJ whole genome shotgun (WGS) entry which is preliminary data.</text>
</comment>
<protein>
    <submittedName>
        <fullName evidence="1">Uncharacterized protein</fullName>
    </submittedName>
</protein>
<dbReference type="Proteomes" id="UP000010959">
    <property type="component" value="Unassembled WGS sequence"/>
</dbReference>
<gene>
    <name evidence="1" type="ORF">RBSWK_06401</name>
</gene>
<accession>L7C7A3</accession>
<evidence type="ECO:0000313" key="1">
    <source>
        <dbReference type="EMBL" id="ELP29700.1"/>
    </source>
</evidence>
<organism evidence="1 2">
    <name type="scientific">Rhodopirellula baltica SWK14</name>
    <dbReference type="NCBI Taxonomy" id="993516"/>
    <lineage>
        <taxon>Bacteria</taxon>
        <taxon>Pseudomonadati</taxon>
        <taxon>Planctomycetota</taxon>
        <taxon>Planctomycetia</taxon>
        <taxon>Pirellulales</taxon>
        <taxon>Pirellulaceae</taxon>
        <taxon>Rhodopirellula</taxon>
    </lineage>
</organism>
<reference evidence="1 2" key="1">
    <citation type="journal article" date="2013" name="Mar. Genomics">
        <title>Expression of sulfatases in Rhodopirellula baltica and the diversity of sulfatases in the genus Rhodopirellula.</title>
        <authorList>
            <person name="Wegner C.E."/>
            <person name="Richter-Heitmann T."/>
            <person name="Klindworth A."/>
            <person name="Klockow C."/>
            <person name="Richter M."/>
            <person name="Achstetter T."/>
            <person name="Glockner F.O."/>
            <person name="Harder J."/>
        </authorList>
    </citation>
    <scope>NUCLEOTIDE SEQUENCE [LARGE SCALE GENOMIC DNA]</scope>
    <source>
        <strain evidence="1 2">SWK14</strain>
    </source>
</reference>
<name>L7C7A3_RHOBT</name>
<proteinExistence type="predicted"/>
<evidence type="ECO:0000313" key="2">
    <source>
        <dbReference type="Proteomes" id="UP000010959"/>
    </source>
</evidence>
<dbReference type="EMBL" id="AMWG01000184">
    <property type="protein sequence ID" value="ELP29700.1"/>
    <property type="molecule type" value="Genomic_DNA"/>
</dbReference>
<dbReference type="AlphaFoldDB" id="L7C7A3"/>